<comment type="caution">
    <text evidence="5">The sequence shown here is derived from an EMBL/GenBank/DDBJ whole genome shotgun (WGS) entry which is preliminary data.</text>
</comment>
<proteinExistence type="inferred from homology"/>
<dbReference type="SUPFAM" id="SSF48452">
    <property type="entry name" value="TPR-like"/>
    <property type="match status" value="1"/>
</dbReference>
<feature type="domain" description="DYW" evidence="4">
    <location>
        <begin position="739"/>
        <end position="831"/>
    </location>
</feature>
<evidence type="ECO:0000256" key="3">
    <source>
        <dbReference type="PROSITE-ProRule" id="PRU00708"/>
    </source>
</evidence>
<dbReference type="Pfam" id="PF01535">
    <property type="entry name" value="PPR"/>
    <property type="match status" value="6"/>
</dbReference>
<dbReference type="Pfam" id="PF14432">
    <property type="entry name" value="DYW_deaminase"/>
    <property type="match status" value="1"/>
</dbReference>
<dbReference type="NCBIfam" id="TIGR00756">
    <property type="entry name" value="PPR"/>
    <property type="match status" value="5"/>
</dbReference>
<protein>
    <submittedName>
        <fullName evidence="5">Pentatricopeptide repeat-containing protein</fullName>
    </submittedName>
</protein>
<dbReference type="FunFam" id="1.25.40.10:FF:000344">
    <property type="entry name" value="Pentatricopeptide repeat-containing protein"/>
    <property type="match status" value="1"/>
</dbReference>
<dbReference type="Proteomes" id="UP000634136">
    <property type="component" value="Unassembled WGS sequence"/>
</dbReference>
<dbReference type="FunFam" id="1.25.40.10:FF:000682">
    <property type="entry name" value="Pentatricopeptide repeat-containing protein At3g16610"/>
    <property type="match status" value="1"/>
</dbReference>
<keyword evidence="6" id="KW-1185">Reference proteome</keyword>
<dbReference type="FunFam" id="1.25.40.10:FF:000366">
    <property type="entry name" value="Pentatricopeptide (PPR) repeat-containing protein"/>
    <property type="match status" value="1"/>
</dbReference>
<dbReference type="Pfam" id="PF20431">
    <property type="entry name" value="E_motif"/>
    <property type="match status" value="1"/>
</dbReference>
<dbReference type="GO" id="GO:0008270">
    <property type="term" value="F:zinc ion binding"/>
    <property type="evidence" value="ECO:0007669"/>
    <property type="project" value="InterPro"/>
</dbReference>
<dbReference type="GO" id="GO:0009451">
    <property type="term" value="P:RNA modification"/>
    <property type="evidence" value="ECO:0007669"/>
    <property type="project" value="InterPro"/>
</dbReference>
<dbReference type="InterPro" id="IPR011990">
    <property type="entry name" value="TPR-like_helical_dom_sf"/>
</dbReference>
<dbReference type="EMBL" id="JAAIUW010000008">
    <property type="protein sequence ID" value="KAF7821982.1"/>
    <property type="molecule type" value="Genomic_DNA"/>
</dbReference>
<feature type="repeat" description="PPR" evidence="3">
    <location>
        <begin position="188"/>
        <end position="222"/>
    </location>
</feature>
<dbReference type="Gene3D" id="1.25.40.10">
    <property type="entry name" value="Tetratricopeptide repeat domain"/>
    <property type="match status" value="5"/>
</dbReference>
<dbReference type="InterPro" id="IPR032867">
    <property type="entry name" value="DYW_dom"/>
</dbReference>
<keyword evidence="2" id="KW-0677">Repeat</keyword>
<evidence type="ECO:0000259" key="4">
    <source>
        <dbReference type="Pfam" id="PF14432"/>
    </source>
</evidence>
<feature type="repeat" description="PPR" evidence="3">
    <location>
        <begin position="423"/>
        <end position="457"/>
    </location>
</feature>
<evidence type="ECO:0000313" key="6">
    <source>
        <dbReference type="Proteomes" id="UP000634136"/>
    </source>
</evidence>
<dbReference type="PANTHER" id="PTHR47926:SF536">
    <property type="entry name" value="DYW DOMAIN-CONTAINING PROTEIN"/>
    <property type="match status" value="1"/>
</dbReference>
<feature type="repeat" description="PPR" evidence="3">
    <location>
        <begin position="321"/>
        <end position="356"/>
    </location>
</feature>
<name>A0A834TGW5_9FABA</name>
<gene>
    <name evidence="5" type="ORF">G2W53_027437</name>
</gene>
<dbReference type="PROSITE" id="PS51375">
    <property type="entry name" value="PPR"/>
    <property type="match status" value="5"/>
</dbReference>
<dbReference type="FunFam" id="1.25.40.10:FF:000031">
    <property type="entry name" value="Pentatricopeptide repeat-containing protein mitochondrial"/>
    <property type="match status" value="1"/>
</dbReference>
<dbReference type="InterPro" id="IPR046960">
    <property type="entry name" value="PPR_At4g14850-like_plant"/>
</dbReference>
<reference evidence="5" key="1">
    <citation type="submission" date="2020-09" db="EMBL/GenBank/DDBJ databases">
        <title>Genome-Enabled Discovery of Anthraquinone Biosynthesis in Senna tora.</title>
        <authorList>
            <person name="Kang S.-H."/>
            <person name="Pandey R.P."/>
            <person name="Lee C.-M."/>
            <person name="Sim J.-S."/>
            <person name="Jeong J.-T."/>
            <person name="Choi B.-S."/>
            <person name="Jung M."/>
            <person name="Ginzburg D."/>
            <person name="Zhao K."/>
            <person name="Won S.Y."/>
            <person name="Oh T.-J."/>
            <person name="Yu Y."/>
            <person name="Kim N.-H."/>
            <person name="Lee O.R."/>
            <person name="Lee T.-H."/>
            <person name="Bashyal P."/>
            <person name="Kim T.-S."/>
            <person name="Lee W.-H."/>
            <person name="Kawkins C."/>
            <person name="Kim C.-K."/>
            <person name="Kim J.S."/>
            <person name="Ahn B.O."/>
            <person name="Rhee S.Y."/>
            <person name="Sohng J.K."/>
        </authorList>
    </citation>
    <scope>NUCLEOTIDE SEQUENCE</scope>
    <source>
        <tissue evidence="5">Leaf</tissue>
    </source>
</reference>
<dbReference type="InterPro" id="IPR002885">
    <property type="entry name" value="PPR_rpt"/>
</dbReference>
<dbReference type="PANTHER" id="PTHR47926">
    <property type="entry name" value="PENTATRICOPEPTIDE REPEAT-CONTAINING PROTEIN"/>
    <property type="match status" value="1"/>
</dbReference>
<dbReference type="AlphaFoldDB" id="A0A834TGW5"/>
<accession>A0A834TGW5</accession>
<feature type="repeat" description="PPR" evidence="3">
    <location>
        <begin position="524"/>
        <end position="558"/>
    </location>
</feature>
<evidence type="ECO:0000256" key="2">
    <source>
        <dbReference type="ARBA" id="ARBA00022737"/>
    </source>
</evidence>
<evidence type="ECO:0000313" key="5">
    <source>
        <dbReference type="EMBL" id="KAF7821982.1"/>
    </source>
</evidence>
<dbReference type="InterPro" id="IPR046848">
    <property type="entry name" value="E_motif"/>
</dbReference>
<dbReference type="GO" id="GO:0003723">
    <property type="term" value="F:RNA binding"/>
    <property type="evidence" value="ECO:0007669"/>
    <property type="project" value="InterPro"/>
</dbReference>
<sequence length="831" mass="93453">MPWRVYYKHHQVLFRITRRGLSNVCVGRPYSLSEKLSTQSQKPVLEFEKFCSSNYVALLEASIQSKSLSQGKKVHEHILKQNGYIKDSAILGKLTHLYIICNEIELARQVFDKMPKPSVVLWNRLIRAYAWNGPYEKAIDMYYQMLKLGVTPTKFTFPFVIKACSSLQAIEVGREIHEHAKKVGLESDIYISTALVDMYAKCGDLVEAQRLFDNMSQKDIVAWNAIIAGFSLHGFHDKMIQIVVQMQQARISPNASTIVAVLPTVGQANALRQGKAIHGYSIRKFFSGNVVVETGLLDMYSKCHHICYARKIFNTMMSEKNEICWSAMIGGYVTCDFMREALALYDEMVFKYGMNPTPVTLATILRACAKLTDLDKGKNLHCHAIKSGLDLDTTVGNSLLSMYAKCGILDDAIRFFYGMVSKDKVSYSAIISGCVQNGYAEKGLLIFRQMQLFGIDPDVATMVALLPACSHLAALQHGACCHGYSVVRGFTVETSICNAIIDMYSKCGKIYISREVFDRMQGRDIVSWNTMIIGYGIHGLGMEALSLFNEFWASGLKPDDVTLIAILSACSHSGLVMEGKYWFNALSQDFNIKPRMAHYICMVDLLARAGHLDEAYSFIQRMPFEPDVHVWGALLAACRIHKNIEMGEEVSNKIQLLGPEDTGNFVLMSNIYCSVGRWDDAAHVRIIQRDQGYKKSPGCSWVEISGVIHGFIGGDQSHPQSTSINRKLQELLVQMKKLGYHADSSFVLHDVEEEEKEQSLLYHSEKIAIAFGILNTSPSKPIVVTKNLRICVDCHTAIKFITLITEREITVRDASRFHHFKSGICNCQDFW</sequence>
<feature type="repeat" description="PPR" evidence="3">
    <location>
        <begin position="118"/>
        <end position="152"/>
    </location>
</feature>
<comment type="similarity">
    <text evidence="1">Belongs to the PPR family. PCMP-H subfamily.</text>
</comment>
<evidence type="ECO:0000256" key="1">
    <source>
        <dbReference type="ARBA" id="ARBA00006643"/>
    </source>
</evidence>
<dbReference type="OrthoDB" id="185373at2759"/>
<organism evidence="5 6">
    <name type="scientific">Senna tora</name>
    <dbReference type="NCBI Taxonomy" id="362788"/>
    <lineage>
        <taxon>Eukaryota</taxon>
        <taxon>Viridiplantae</taxon>
        <taxon>Streptophyta</taxon>
        <taxon>Embryophyta</taxon>
        <taxon>Tracheophyta</taxon>
        <taxon>Spermatophyta</taxon>
        <taxon>Magnoliopsida</taxon>
        <taxon>eudicotyledons</taxon>
        <taxon>Gunneridae</taxon>
        <taxon>Pentapetalae</taxon>
        <taxon>rosids</taxon>
        <taxon>fabids</taxon>
        <taxon>Fabales</taxon>
        <taxon>Fabaceae</taxon>
        <taxon>Caesalpinioideae</taxon>
        <taxon>Cassia clade</taxon>
        <taxon>Senna</taxon>
    </lineage>
</organism>
<dbReference type="Pfam" id="PF13041">
    <property type="entry name" value="PPR_2"/>
    <property type="match status" value="2"/>
</dbReference>